<accession>A0A9D9EHT4</accession>
<evidence type="ECO:0000313" key="2">
    <source>
        <dbReference type="Proteomes" id="UP000823637"/>
    </source>
</evidence>
<dbReference type="AlphaFoldDB" id="A0A9D9EHT4"/>
<reference evidence="1" key="2">
    <citation type="journal article" date="2021" name="PeerJ">
        <title>Extensive microbial diversity within the chicken gut microbiome revealed by metagenomics and culture.</title>
        <authorList>
            <person name="Gilroy R."/>
            <person name="Ravi A."/>
            <person name="Getino M."/>
            <person name="Pursley I."/>
            <person name="Horton D.L."/>
            <person name="Alikhan N.F."/>
            <person name="Baker D."/>
            <person name="Gharbi K."/>
            <person name="Hall N."/>
            <person name="Watson M."/>
            <person name="Adriaenssens E.M."/>
            <person name="Foster-Nyarko E."/>
            <person name="Jarju S."/>
            <person name="Secka A."/>
            <person name="Antonio M."/>
            <person name="Oren A."/>
            <person name="Chaudhuri R.R."/>
            <person name="La Ragione R."/>
            <person name="Hildebrand F."/>
            <person name="Pallen M.J."/>
        </authorList>
    </citation>
    <scope>NUCLEOTIDE SEQUENCE</scope>
    <source>
        <strain evidence="1">D3-1215</strain>
    </source>
</reference>
<organism evidence="1 2">
    <name type="scientific">Candidatus Enterocola intestinipullorum</name>
    <dbReference type="NCBI Taxonomy" id="2840783"/>
    <lineage>
        <taxon>Bacteria</taxon>
        <taxon>Pseudomonadati</taxon>
        <taxon>Bacteroidota</taxon>
        <taxon>Bacteroidia</taxon>
        <taxon>Bacteroidales</taxon>
        <taxon>Candidatus Enterocola</taxon>
    </lineage>
</organism>
<evidence type="ECO:0000313" key="1">
    <source>
        <dbReference type="EMBL" id="MBO8446645.1"/>
    </source>
</evidence>
<reference evidence="1" key="1">
    <citation type="submission" date="2020-10" db="EMBL/GenBank/DDBJ databases">
        <authorList>
            <person name="Gilroy R."/>
        </authorList>
    </citation>
    <scope>NUCLEOTIDE SEQUENCE</scope>
    <source>
        <strain evidence="1">D3-1215</strain>
    </source>
</reference>
<dbReference type="EMBL" id="JADIMR010000038">
    <property type="protein sequence ID" value="MBO8446645.1"/>
    <property type="molecule type" value="Genomic_DNA"/>
</dbReference>
<protein>
    <submittedName>
        <fullName evidence="1">Uncharacterized protein</fullName>
    </submittedName>
</protein>
<gene>
    <name evidence="1" type="ORF">IAC32_02735</name>
</gene>
<comment type="caution">
    <text evidence="1">The sequence shown here is derived from an EMBL/GenBank/DDBJ whole genome shotgun (WGS) entry which is preliminary data.</text>
</comment>
<name>A0A9D9EHT4_9BACT</name>
<proteinExistence type="predicted"/>
<dbReference type="Proteomes" id="UP000823637">
    <property type="component" value="Unassembled WGS sequence"/>
</dbReference>
<sequence>MRRIAVVNDLLIVAHRIVCKRFKDARPRRGSSKGLSDFAAGDKTLAWAL</sequence>